<keyword evidence="3 4" id="KW-0648">Protein biosynthesis</keyword>
<name>A0A934K996_9BACT</name>
<evidence type="ECO:0000256" key="2">
    <source>
        <dbReference type="ARBA" id="ARBA00022540"/>
    </source>
</evidence>
<evidence type="ECO:0000313" key="6">
    <source>
        <dbReference type="EMBL" id="MBJ7598876.1"/>
    </source>
</evidence>
<feature type="domain" description="S1-like" evidence="5">
    <location>
        <begin position="1"/>
        <end position="47"/>
    </location>
</feature>
<keyword evidence="2 4" id="KW-0396">Initiation factor</keyword>
<dbReference type="Pfam" id="PF01176">
    <property type="entry name" value="eIF-1a"/>
    <property type="match status" value="1"/>
</dbReference>
<evidence type="ECO:0000256" key="3">
    <source>
        <dbReference type="ARBA" id="ARBA00022917"/>
    </source>
</evidence>
<dbReference type="Gene3D" id="2.40.50.140">
    <property type="entry name" value="Nucleic acid-binding proteins"/>
    <property type="match status" value="1"/>
</dbReference>
<keyword evidence="7" id="KW-1185">Reference proteome</keyword>
<dbReference type="GO" id="GO:0003743">
    <property type="term" value="F:translation initiation factor activity"/>
    <property type="evidence" value="ECO:0007669"/>
    <property type="project" value="UniProtKB-UniRule"/>
</dbReference>
<evidence type="ECO:0000313" key="7">
    <source>
        <dbReference type="Proteomes" id="UP000612893"/>
    </source>
</evidence>
<comment type="similarity">
    <text evidence="1">Belongs to the IF-1 family.</text>
</comment>
<protein>
    <recommendedName>
        <fullName evidence="5">S1-like domain-containing protein</fullName>
    </recommendedName>
</protein>
<gene>
    <name evidence="6" type="ORF">JF922_12445</name>
</gene>
<dbReference type="InterPro" id="IPR004368">
    <property type="entry name" value="TIF_IF1"/>
</dbReference>
<dbReference type="SUPFAM" id="SSF50249">
    <property type="entry name" value="Nucleic acid-binding proteins"/>
    <property type="match status" value="1"/>
</dbReference>
<reference evidence="6" key="1">
    <citation type="submission" date="2020-10" db="EMBL/GenBank/DDBJ databases">
        <title>Ca. Dormibacterota MAGs.</title>
        <authorList>
            <person name="Montgomery K."/>
        </authorList>
    </citation>
    <scope>NUCLEOTIDE SEQUENCE [LARGE SCALE GENOMIC DNA]</scope>
    <source>
        <strain evidence="6">SC8812_S17_10</strain>
    </source>
</reference>
<evidence type="ECO:0000259" key="5">
    <source>
        <dbReference type="PROSITE" id="PS50832"/>
    </source>
</evidence>
<proteinExistence type="inferred from homology"/>
<dbReference type="PANTHER" id="PTHR33370:SF1">
    <property type="entry name" value="TRANSLATION INITIATION FACTOR IF-1, CHLOROPLASTIC"/>
    <property type="match status" value="1"/>
</dbReference>
<organism evidence="6 7">
    <name type="scientific">Candidatus Nephthysia bennettiae</name>
    <dbReference type="NCBI Taxonomy" id="3127016"/>
    <lineage>
        <taxon>Bacteria</taxon>
        <taxon>Bacillati</taxon>
        <taxon>Candidatus Dormiibacterota</taxon>
        <taxon>Candidatus Dormibacteria</taxon>
        <taxon>Candidatus Dormibacterales</taxon>
        <taxon>Candidatus Dormibacteraceae</taxon>
        <taxon>Candidatus Nephthysia</taxon>
    </lineage>
</organism>
<sequence>MFRVEIENGARVLAHVADRLGTHFVRLLAGDRVRVELSESDQSRGRIREIER</sequence>
<comment type="caution">
    <text evidence="6">The sequence shown here is derived from an EMBL/GenBank/DDBJ whole genome shotgun (WGS) entry which is preliminary data.</text>
</comment>
<evidence type="ECO:0000256" key="4">
    <source>
        <dbReference type="PROSITE-ProRule" id="PRU00181"/>
    </source>
</evidence>
<dbReference type="PROSITE" id="PS50832">
    <property type="entry name" value="S1_IF1_TYPE"/>
    <property type="match status" value="1"/>
</dbReference>
<evidence type="ECO:0000256" key="1">
    <source>
        <dbReference type="ARBA" id="ARBA00010939"/>
    </source>
</evidence>
<dbReference type="EMBL" id="JAEKNR010000132">
    <property type="protein sequence ID" value="MBJ7598876.1"/>
    <property type="molecule type" value="Genomic_DNA"/>
</dbReference>
<dbReference type="Proteomes" id="UP000612893">
    <property type="component" value="Unassembled WGS sequence"/>
</dbReference>
<dbReference type="InterPro" id="IPR012340">
    <property type="entry name" value="NA-bd_OB-fold"/>
</dbReference>
<accession>A0A934K996</accession>
<dbReference type="PANTHER" id="PTHR33370">
    <property type="entry name" value="TRANSLATION INITIATION FACTOR IF-1, CHLOROPLASTIC"/>
    <property type="match status" value="1"/>
</dbReference>
<dbReference type="InterPro" id="IPR006196">
    <property type="entry name" value="RNA-binding_domain_S1_IF1"/>
</dbReference>
<dbReference type="AlphaFoldDB" id="A0A934K996"/>